<dbReference type="PANTHER" id="PTHR12358:SF106">
    <property type="entry name" value="LIPID KINASE YEGS"/>
    <property type="match status" value="1"/>
</dbReference>
<dbReference type="InterPro" id="IPR005218">
    <property type="entry name" value="Diacylglycerol/lipid_kinase"/>
</dbReference>
<dbReference type="Gene3D" id="2.60.200.40">
    <property type="match status" value="1"/>
</dbReference>
<sequence length="302" mass="33479">MMRALFIINPSSGRQNMRPQLEKIIGRLSLMQKLKEVDVFYTQKKDDAFLRAKILQPRDYDFVVAVGGDGTVNEVIGGIITSGCDIPLAIIAGGTVNDFANYLHLPKTPEAFCRMIDDFQTRYVDVGRIGDAYFANVVAAGAFTDISFKVPKDKKARLGAFAYYLEGVGALPELFNSIPLKIEADGQKMEEEAIMILVSNTKSVGGFKQINPRAHVSDGLFDVMVVRKCELTDMIALSKDILLNKHLESPFVNSFQARSITIDSPNKDLKLDVDGEIGPHFPVTIENIQQVLRIVIPARKKN</sequence>
<evidence type="ECO:0000256" key="8">
    <source>
        <dbReference type="ARBA" id="ARBA00022840"/>
    </source>
</evidence>
<dbReference type="InterPro" id="IPR016064">
    <property type="entry name" value="NAD/diacylglycerol_kinase_sf"/>
</dbReference>
<organism evidence="14 15">
    <name type="scientific">Candidatus Fimiplasma intestinipullorum</name>
    <dbReference type="NCBI Taxonomy" id="2840825"/>
    <lineage>
        <taxon>Bacteria</taxon>
        <taxon>Bacillati</taxon>
        <taxon>Bacillota</taxon>
        <taxon>Clostridia</taxon>
        <taxon>Eubacteriales</taxon>
        <taxon>Candidatus Fimiplasma</taxon>
    </lineage>
</organism>
<evidence type="ECO:0000256" key="1">
    <source>
        <dbReference type="ARBA" id="ARBA00001946"/>
    </source>
</evidence>
<evidence type="ECO:0000256" key="9">
    <source>
        <dbReference type="ARBA" id="ARBA00022842"/>
    </source>
</evidence>
<dbReference type="SMART" id="SM00046">
    <property type="entry name" value="DAGKc"/>
    <property type="match status" value="1"/>
</dbReference>
<evidence type="ECO:0000256" key="11">
    <source>
        <dbReference type="ARBA" id="ARBA00023209"/>
    </source>
</evidence>
<evidence type="ECO:0000256" key="10">
    <source>
        <dbReference type="ARBA" id="ARBA00023098"/>
    </source>
</evidence>
<evidence type="ECO:0000313" key="15">
    <source>
        <dbReference type="Proteomes" id="UP000824175"/>
    </source>
</evidence>
<protein>
    <submittedName>
        <fullName evidence="14">Diacylglycerol kinase family lipid kinase</fullName>
    </submittedName>
</protein>
<comment type="cofactor">
    <cofactor evidence="1">
        <name>Mg(2+)</name>
        <dbReference type="ChEBI" id="CHEBI:18420"/>
    </cofactor>
</comment>
<evidence type="ECO:0000256" key="4">
    <source>
        <dbReference type="ARBA" id="ARBA00022679"/>
    </source>
</evidence>
<evidence type="ECO:0000313" key="14">
    <source>
        <dbReference type="EMBL" id="HIU13000.1"/>
    </source>
</evidence>
<dbReference type="Proteomes" id="UP000824175">
    <property type="component" value="Unassembled WGS sequence"/>
</dbReference>
<dbReference type="InterPro" id="IPR017438">
    <property type="entry name" value="ATP-NAD_kinase_N"/>
</dbReference>
<dbReference type="PROSITE" id="PS50146">
    <property type="entry name" value="DAGK"/>
    <property type="match status" value="1"/>
</dbReference>
<proteinExistence type="inferred from homology"/>
<evidence type="ECO:0000256" key="3">
    <source>
        <dbReference type="ARBA" id="ARBA00022516"/>
    </source>
</evidence>
<evidence type="ECO:0000256" key="12">
    <source>
        <dbReference type="ARBA" id="ARBA00023264"/>
    </source>
</evidence>
<reference evidence="14" key="2">
    <citation type="journal article" date="2021" name="PeerJ">
        <title>Extensive microbial diversity within the chicken gut microbiome revealed by metagenomics and culture.</title>
        <authorList>
            <person name="Gilroy R."/>
            <person name="Ravi A."/>
            <person name="Getino M."/>
            <person name="Pursley I."/>
            <person name="Horton D.L."/>
            <person name="Alikhan N.F."/>
            <person name="Baker D."/>
            <person name="Gharbi K."/>
            <person name="Hall N."/>
            <person name="Watson M."/>
            <person name="Adriaenssens E.M."/>
            <person name="Foster-Nyarko E."/>
            <person name="Jarju S."/>
            <person name="Secka A."/>
            <person name="Antonio M."/>
            <person name="Oren A."/>
            <person name="Chaudhuri R.R."/>
            <person name="La Ragione R."/>
            <person name="Hildebrand F."/>
            <person name="Pallen M.J."/>
        </authorList>
    </citation>
    <scope>NUCLEOTIDE SEQUENCE</scope>
    <source>
        <strain evidence="14">CHK195-11698</strain>
    </source>
</reference>
<keyword evidence="8" id="KW-0067">ATP-binding</keyword>
<dbReference type="GO" id="GO:0008654">
    <property type="term" value="P:phospholipid biosynthetic process"/>
    <property type="evidence" value="ECO:0007669"/>
    <property type="project" value="UniProtKB-KW"/>
</dbReference>
<keyword evidence="5" id="KW-0479">Metal-binding</keyword>
<dbReference type="AlphaFoldDB" id="A0A9D1KZS5"/>
<name>A0A9D1KZS5_9FIRM</name>
<keyword evidence="6" id="KW-0547">Nucleotide-binding</keyword>
<evidence type="ECO:0000259" key="13">
    <source>
        <dbReference type="PROSITE" id="PS50146"/>
    </source>
</evidence>
<dbReference type="GO" id="GO:0005524">
    <property type="term" value="F:ATP binding"/>
    <property type="evidence" value="ECO:0007669"/>
    <property type="project" value="UniProtKB-KW"/>
</dbReference>
<dbReference type="EMBL" id="DVMJ01000020">
    <property type="protein sequence ID" value="HIU13000.1"/>
    <property type="molecule type" value="Genomic_DNA"/>
</dbReference>
<evidence type="ECO:0000256" key="5">
    <source>
        <dbReference type="ARBA" id="ARBA00022723"/>
    </source>
</evidence>
<dbReference type="InterPro" id="IPR001206">
    <property type="entry name" value="Diacylglycerol_kinase_cat_dom"/>
</dbReference>
<dbReference type="InterPro" id="IPR045540">
    <property type="entry name" value="YegS/DAGK_C"/>
</dbReference>
<dbReference type="SUPFAM" id="SSF111331">
    <property type="entry name" value="NAD kinase/diacylglycerol kinase-like"/>
    <property type="match status" value="1"/>
</dbReference>
<gene>
    <name evidence="14" type="ORF">IAD15_02905</name>
</gene>
<keyword evidence="9" id="KW-0460">Magnesium</keyword>
<keyword evidence="12" id="KW-1208">Phospholipid metabolism</keyword>
<feature type="domain" description="DAGKc" evidence="13">
    <location>
        <begin position="1"/>
        <end position="133"/>
    </location>
</feature>
<keyword evidence="4" id="KW-0808">Transferase</keyword>
<reference evidence="14" key="1">
    <citation type="submission" date="2020-10" db="EMBL/GenBank/DDBJ databases">
        <authorList>
            <person name="Gilroy R."/>
        </authorList>
    </citation>
    <scope>NUCLEOTIDE SEQUENCE</scope>
    <source>
        <strain evidence="14">CHK195-11698</strain>
    </source>
</reference>
<dbReference type="InterPro" id="IPR050187">
    <property type="entry name" value="Lipid_Phosphate_FormReg"/>
</dbReference>
<keyword evidence="10" id="KW-0443">Lipid metabolism</keyword>
<dbReference type="GO" id="GO:0005886">
    <property type="term" value="C:plasma membrane"/>
    <property type="evidence" value="ECO:0007669"/>
    <property type="project" value="TreeGrafter"/>
</dbReference>
<dbReference type="Pfam" id="PF00781">
    <property type="entry name" value="DAGK_cat"/>
    <property type="match status" value="1"/>
</dbReference>
<dbReference type="Pfam" id="PF19279">
    <property type="entry name" value="YegS_C"/>
    <property type="match status" value="1"/>
</dbReference>
<evidence type="ECO:0000256" key="7">
    <source>
        <dbReference type="ARBA" id="ARBA00022777"/>
    </source>
</evidence>
<comment type="similarity">
    <text evidence="2">Belongs to the diacylglycerol/lipid kinase family.</text>
</comment>
<dbReference type="Gene3D" id="3.40.50.10330">
    <property type="entry name" value="Probable inorganic polyphosphate/atp-NAD kinase, domain 1"/>
    <property type="match status" value="1"/>
</dbReference>
<dbReference type="GO" id="GO:0046872">
    <property type="term" value="F:metal ion binding"/>
    <property type="evidence" value="ECO:0007669"/>
    <property type="project" value="UniProtKB-KW"/>
</dbReference>
<evidence type="ECO:0000256" key="6">
    <source>
        <dbReference type="ARBA" id="ARBA00022741"/>
    </source>
</evidence>
<dbReference type="NCBIfam" id="TIGR00147">
    <property type="entry name" value="YegS/Rv2252/BmrU family lipid kinase"/>
    <property type="match status" value="1"/>
</dbReference>
<dbReference type="PANTHER" id="PTHR12358">
    <property type="entry name" value="SPHINGOSINE KINASE"/>
    <property type="match status" value="1"/>
</dbReference>
<comment type="caution">
    <text evidence="14">The sequence shown here is derived from an EMBL/GenBank/DDBJ whole genome shotgun (WGS) entry which is preliminary data.</text>
</comment>
<dbReference type="GO" id="GO:0004143">
    <property type="term" value="F:ATP-dependent diacylglycerol kinase activity"/>
    <property type="evidence" value="ECO:0007669"/>
    <property type="project" value="TreeGrafter"/>
</dbReference>
<keyword evidence="3" id="KW-0444">Lipid biosynthesis</keyword>
<evidence type="ECO:0000256" key="2">
    <source>
        <dbReference type="ARBA" id="ARBA00005983"/>
    </source>
</evidence>
<keyword evidence="7 14" id="KW-0418">Kinase</keyword>
<accession>A0A9D1KZS5</accession>
<keyword evidence="11" id="KW-0594">Phospholipid biosynthesis</keyword>